<dbReference type="InterPro" id="IPR005162">
    <property type="entry name" value="Retrotrans_gag_dom"/>
</dbReference>
<dbReference type="Gene3D" id="3.10.10.10">
    <property type="entry name" value="HIV Type 1 Reverse Transcriptase, subunit A, domain 1"/>
    <property type="match status" value="1"/>
</dbReference>
<dbReference type="InterPro" id="IPR043502">
    <property type="entry name" value="DNA/RNA_pol_sf"/>
</dbReference>
<dbReference type="Pfam" id="PF07727">
    <property type="entry name" value="RVT_2"/>
    <property type="match status" value="1"/>
</dbReference>
<evidence type="ECO:0000259" key="2">
    <source>
        <dbReference type="Pfam" id="PF03732"/>
    </source>
</evidence>
<dbReference type="PANTHER" id="PTHR15503">
    <property type="entry name" value="LDOC1 RELATED"/>
    <property type="match status" value="1"/>
</dbReference>
<gene>
    <name evidence="4" type="ORF">Sradi_4919500</name>
</gene>
<protein>
    <submittedName>
        <fullName evidence="4">Retrovirus-related Pol polyprotein from transposon TNT 1-94</fullName>
    </submittedName>
</protein>
<feature type="region of interest" description="Disordered" evidence="1">
    <location>
        <begin position="170"/>
        <end position="211"/>
    </location>
</feature>
<evidence type="ECO:0000313" key="4">
    <source>
        <dbReference type="EMBL" id="KAL0329328.1"/>
    </source>
</evidence>
<dbReference type="EMBL" id="JACGWJ010000022">
    <property type="protein sequence ID" value="KAL0329328.1"/>
    <property type="molecule type" value="Genomic_DNA"/>
</dbReference>
<proteinExistence type="predicted"/>
<dbReference type="InterPro" id="IPR013103">
    <property type="entry name" value="RVT_2"/>
</dbReference>
<reference evidence="4" key="2">
    <citation type="journal article" date="2024" name="Plant">
        <title>Genomic evolution and insights into agronomic trait innovations of Sesamum species.</title>
        <authorList>
            <person name="Miao H."/>
            <person name="Wang L."/>
            <person name="Qu L."/>
            <person name="Liu H."/>
            <person name="Sun Y."/>
            <person name="Le M."/>
            <person name="Wang Q."/>
            <person name="Wei S."/>
            <person name="Zheng Y."/>
            <person name="Lin W."/>
            <person name="Duan Y."/>
            <person name="Cao H."/>
            <person name="Xiong S."/>
            <person name="Wang X."/>
            <person name="Wei L."/>
            <person name="Li C."/>
            <person name="Ma Q."/>
            <person name="Ju M."/>
            <person name="Zhao R."/>
            <person name="Li G."/>
            <person name="Mu C."/>
            <person name="Tian Q."/>
            <person name="Mei H."/>
            <person name="Zhang T."/>
            <person name="Gao T."/>
            <person name="Zhang H."/>
        </authorList>
    </citation>
    <scope>NUCLEOTIDE SEQUENCE</scope>
    <source>
        <strain evidence="4">G02</strain>
    </source>
</reference>
<organism evidence="4">
    <name type="scientific">Sesamum radiatum</name>
    <name type="common">Black benniseed</name>
    <dbReference type="NCBI Taxonomy" id="300843"/>
    <lineage>
        <taxon>Eukaryota</taxon>
        <taxon>Viridiplantae</taxon>
        <taxon>Streptophyta</taxon>
        <taxon>Embryophyta</taxon>
        <taxon>Tracheophyta</taxon>
        <taxon>Spermatophyta</taxon>
        <taxon>Magnoliopsida</taxon>
        <taxon>eudicotyledons</taxon>
        <taxon>Gunneridae</taxon>
        <taxon>Pentapetalae</taxon>
        <taxon>asterids</taxon>
        <taxon>lamiids</taxon>
        <taxon>Lamiales</taxon>
        <taxon>Pedaliaceae</taxon>
        <taxon>Sesamum</taxon>
    </lineage>
</organism>
<dbReference type="SUPFAM" id="SSF56672">
    <property type="entry name" value="DNA/RNA polymerases"/>
    <property type="match status" value="1"/>
</dbReference>
<sequence length="641" mass="71464">MYRDEKRMEFRNLVQGDKQTVAKYELRLAALAKYAPEVVVTQEDRCYRFEQGLRPEIERSLVVRIINFKTLVESAVQIEEVVIEDTKKREEKRKLTYIVGESSRLTKKGIGHSFSAGGGHLLHGGSSFRGNNRSTFGGPMGFNRGAIPRTCYNCGGTIDCPSQTMSFVGSAASGTRSQNSVGSSCRGTERGRGKGRGRGTGNRDSDHTVGGHMRRVGTQVVPICVISVIEARRLMLEGCEAYLAHVIDAEKVNPTLEEILEVFPDDLLGLPPHREVDFTIETLPRVAPISIAPYRIAPVELQELKKQLEEILKKGFVRPSSSLWGALVLFVKKKDETVGYFFYDPSEQKIFILRNAVFLGKGFPVDSRSDEVLLEESSEVPQQNVATSFEPLVPTNGVPILHRSTRESEHPRGSWKKDTLNDPGSILRKTYSLVAMAKSTRILLAIAAWYEYEIWQVEVKTAFLNGFVEEEIFINQLEGFTLVGEEQKCTRPDVAYALSLTSRYQACAREAHWSAVKIIVKYLKTTKDMFLIYGGGELILEDYSDASFQSDDDDAKSQSGCLFKLNGGVVAWKSSKQATTTDSTAEAQYIEASEADKEAVWMKNYIQELGLVLNIAEPVVIFCDNNGAIAQAKEPRSHHRS</sequence>
<comment type="caution">
    <text evidence="4">The sequence shown here is derived from an EMBL/GenBank/DDBJ whole genome shotgun (WGS) entry which is preliminary data.</text>
</comment>
<dbReference type="PANTHER" id="PTHR15503:SF45">
    <property type="entry name" value="RNA-DIRECTED DNA POLYMERASE HOMOLOG"/>
    <property type="match status" value="1"/>
</dbReference>
<evidence type="ECO:0000256" key="1">
    <source>
        <dbReference type="SAM" id="MobiDB-lite"/>
    </source>
</evidence>
<dbReference type="CDD" id="cd09272">
    <property type="entry name" value="RNase_HI_RT_Ty1"/>
    <property type="match status" value="1"/>
</dbReference>
<feature type="domain" description="Reverse transcriptase Ty1/copia-type" evidence="3">
    <location>
        <begin position="428"/>
        <end position="498"/>
    </location>
</feature>
<accession>A0AAW2ME63</accession>
<feature type="compositionally biased region" description="Polar residues" evidence="1">
    <location>
        <begin position="170"/>
        <end position="185"/>
    </location>
</feature>
<dbReference type="AlphaFoldDB" id="A0AAW2ME63"/>
<dbReference type="Pfam" id="PF03732">
    <property type="entry name" value="Retrotrans_gag"/>
    <property type="match status" value="1"/>
</dbReference>
<name>A0AAW2ME63_SESRA</name>
<feature type="domain" description="Retrotransposon gag" evidence="2">
    <location>
        <begin position="2"/>
        <end position="55"/>
    </location>
</feature>
<evidence type="ECO:0000259" key="3">
    <source>
        <dbReference type="Pfam" id="PF07727"/>
    </source>
</evidence>
<dbReference type="InterPro" id="IPR032567">
    <property type="entry name" value="RTL1-rel"/>
</dbReference>
<reference evidence="4" key="1">
    <citation type="submission" date="2020-06" db="EMBL/GenBank/DDBJ databases">
        <authorList>
            <person name="Li T."/>
            <person name="Hu X."/>
            <person name="Zhang T."/>
            <person name="Song X."/>
            <person name="Zhang H."/>
            <person name="Dai N."/>
            <person name="Sheng W."/>
            <person name="Hou X."/>
            <person name="Wei L."/>
        </authorList>
    </citation>
    <scope>NUCLEOTIDE SEQUENCE</scope>
    <source>
        <strain evidence="4">G02</strain>
        <tissue evidence="4">Leaf</tissue>
    </source>
</reference>